<reference evidence="3" key="1">
    <citation type="submission" date="2017-09" db="EMBL/GenBank/DDBJ databases">
        <title>Depth-based differentiation of microbial function through sediment-hosted aquifers and enrichment of novel symbionts in the deep terrestrial subsurface.</title>
        <authorList>
            <person name="Probst A.J."/>
            <person name="Ladd B."/>
            <person name="Jarett J.K."/>
            <person name="Geller-Mcgrath D.E."/>
            <person name="Sieber C.M.K."/>
            <person name="Emerson J.B."/>
            <person name="Anantharaman K."/>
            <person name="Thomas B.C."/>
            <person name="Malmstrom R."/>
            <person name="Stieglmeier M."/>
            <person name="Klingl A."/>
            <person name="Woyke T."/>
            <person name="Ryan C.M."/>
            <person name="Banfield J.F."/>
        </authorList>
    </citation>
    <scope>NUCLEOTIDE SEQUENCE [LARGE SCALE GENOMIC DNA]</scope>
</reference>
<keyword evidence="1" id="KW-1133">Transmembrane helix</keyword>
<keyword evidence="1" id="KW-0472">Membrane</keyword>
<comment type="caution">
    <text evidence="2">The sequence shown here is derived from an EMBL/GenBank/DDBJ whole genome shotgun (WGS) entry which is preliminary data.</text>
</comment>
<evidence type="ECO:0000313" key="2">
    <source>
        <dbReference type="EMBL" id="PIW73608.1"/>
    </source>
</evidence>
<evidence type="ECO:0000313" key="3">
    <source>
        <dbReference type="Proteomes" id="UP000230822"/>
    </source>
</evidence>
<proteinExistence type="predicted"/>
<name>A0A2M7ID93_9BACT</name>
<feature type="non-terminal residue" evidence="2">
    <location>
        <position position="1"/>
    </location>
</feature>
<feature type="non-terminal residue" evidence="2">
    <location>
        <position position="91"/>
    </location>
</feature>
<dbReference type="AlphaFoldDB" id="A0A2M7ID93"/>
<gene>
    <name evidence="2" type="ORF">CO005_00490</name>
</gene>
<dbReference type="EMBL" id="PFGU01000012">
    <property type="protein sequence ID" value="PIW73608.1"/>
    <property type="molecule type" value="Genomic_DNA"/>
</dbReference>
<feature type="transmembrane region" description="Helical" evidence="1">
    <location>
        <begin position="26"/>
        <end position="46"/>
    </location>
</feature>
<sequence>KKNSINLLINREDYQKYENLFERLKLSATFLAIILTILFLYFFISVKNKFKVYEKMNLDKKSYLELLKNRRRDEAKINYIEKKYIDLKNFM</sequence>
<protein>
    <submittedName>
        <fullName evidence="2">Uncharacterized protein</fullName>
    </submittedName>
</protein>
<accession>A0A2M7ID93</accession>
<dbReference type="Proteomes" id="UP000230822">
    <property type="component" value="Unassembled WGS sequence"/>
</dbReference>
<keyword evidence="1" id="KW-0812">Transmembrane</keyword>
<evidence type="ECO:0000256" key="1">
    <source>
        <dbReference type="SAM" id="Phobius"/>
    </source>
</evidence>
<organism evidence="2 3">
    <name type="scientific">Candidatus Roizmanbacteria bacterium CG_4_8_14_3_um_filter_34_9</name>
    <dbReference type="NCBI Taxonomy" id="1974832"/>
    <lineage>
        <taxon>Bacteria</taxon>
        <taxon>Candidatus Roizmaniibacteriota</taxon>
    </lineage>
</organism>